<comment type="subunit">
    <text evidence="6">Homodimer.</text>
</comment>
<proteinExistence type="inferred from homology"/>
<dbReference type="InterPro" id="IPR050104">
    <property type="entry name" value="FMN-dep_NADH:Q_OxRdtase_AzoR1"/>
</dbReference>
<evidence type="ECO:0000259" key="7">
    <source>
        <dbReference type="Pfam" id="PF02525"/>
    </source>
</evidence>
<comment type="caution">
    <text evidence="8">The sequence shown here is derived from an EMBL/GenBank/DDBJ whole genome shotgun (WGS) entry which is preliminary data.</text>
</comment>
<dbReference type="EC" id="1.7.1.17" evidence="6"/>
<comment type="cofactor">
    <cofactor evidence="6">
        <name>FMN</name>
        <dbReference type="ChEBI" id="CHEBI:58210"/>
    </cofactor>
    <text evidence="6">Binds 1 FMN per subunit.</text>
</comment>
<evidence type="ECO:0000256" key="1">
    <source>
        <dbReference type="ARBA" id="ARBA00022630"/>
    </source>
</evidence>
<evidence type="ECO:0000313" key="9">
    <source>
        <dbReference type="Proteomes" id="UP000216943"/>
    </source>
</evidence>
<evidence type="ECO:0000256" key="3">
    <source>
        <dbReference type="ARBA" id="ARBA00023002"/>
    </source>
</evidence>
<keyword evidence="2 6" id="KW-0288">FMN</keyword>
<dbReference type="PANTHER" id="PTHR43741:SF4">
    <property type="entry name" value="FMN-DEPENDENT NADH:QUINONE OXIDOREDUCTASE"/>
    <property type="match status" value="1"/>
</dbReference>
<dbReference type="PANTHER" id="PTHR43741">
    <property type="entry name" value="FMN-DEPENDENT NADH-AZOREDUCTASE 1"/>
    <property type="match status" value="1"/>
</dbReference>
<dbReference type="Pfam" id="PF02525">
    <property type="entry name" value="Flavodoxin_2"/>
    <property type="match status" value="1"/>
</dbReference>
<dbReference type="GO" id="GO:0009055">
    <property type="term" value="F:electron transfer activity"/>
    <property type="evidence" value="ECO:0007669"/>
    <property type="project" value="UniProtKB-UniRule"/>
</dbReference>
<dbReference type="GO" id="GO:0010181">
    <property type="term" value="F:FMN binding"/>
    <property type="evidence" value="ECO:0007669"/>
    <property type="project" value="UniProtKB-UniRule"/>
</dbReference>
<evidence type="ECO:0000256" key="2">
    <source>
        <dbReference type="ARBA" id="ARBA00022643"/>
    </source>
</evidence>
<keyword evidence="1 6" id="KW-0285">Flavoprotein</keyword>
<comment type="function">
    <text evidence="6">Also exhibits azoreductase activity. Catalyzes the reductive cleavage of the azo bond in aromatic azo compounds to the corresponding amines.</text>
</comment>
<evidence type="ECO:0000256" key="5">
    <source>
        <dbReference type="ARBA" id="ARBA00048542"/>
    </source>
</evidence>
<keyword evidence="4 6" id="KW-0520">NAD</keyword>
<dbReference type="OrthoDB" id="9805013at2"/>
<reference evidence="9" key="1">
    <citation type="submission" date="2017-08" db="EMBL/GenBank/DDBJ databases">
        <authorList>
            <person name="Alvarez-Ponce D."/>
            <person name="Weitzman C.L."/>
            <person name="Tillett R.L."/>
            <person name="Sandmeier F.C."/>
            <person name="Tracy C.R."/>
        </authorList>
    </citation>
    <scope>NUCLEOTIDE SEQUENCE [LARGE SCALE GENOMIC DNA]</scope>
    <source>
        <strain evidence="9">723</strain>
    </source>
</reference>
<accession>A0A269TIC5</accession>
<feature type="binding site" evidence="6">
    <location>
        <begin position="17"/>
        <end position="19"/>
    </location>
    <ligand>
        <name>FMN</name>
        <dbReference type="ChEBI" id="CHEBI:58210"/>
    </ligand>
</feature>
<dbReference type="Gene3D" id="3.40.50.360">
    <property type="match status" value="1"/>
</dbReference>
<protein>
    <recommendedName>
        <fullName evidence="6">FMN dependent NADH:quinone oxidoreductase</fullName>
        <ecNumber evidence="6">1.6.5.-</ecNumber>
    </recommendedName>
    <alternativeName>
        <fullName evidence="6">Azo-dye reductase</fullName>
    </alternativeName>
    <alternativeName>
        <fullName evidence="6">FMN-dependent NADH-azo compound oxidoreductase</fullName>
    </alternativeName>
    <alternativeName>
        <fullName evidence="6">FMN-dependent NADH-azoreductase</fullName>
        <ecNumber evidence="6">1.7.1.17</ecNumber>
    </alternativeName>
</protein>
<keyword evidence="3 6" id="KW-0560">Oxidoreductase</keyword>
<comment type="similarity">
    <text evidence="6">Belongs to the azoreductase type 1 family.</text>
</comment>
<dbReference type="GO" id="GO:0016652">
    <property type="term" value="F:oxidoreductase activity, acting on NAD(P)H as acceptor"/>
    <property type="evidence" value="ECO:0007669"/>
    <property type="project" value="UniProtKB-UniRule"/>
</dbReference>
<comment type="catalytic activity">
    <reaction evidence="5">
        <text>N,N-dimethyl-1,4-phenylenediamine + anthranilate + 2 NAD(+) = 2-(4-dimethylaminophenyl)diazenylbenzoate + 2 NADH + 2 H(+)</text>
        <dbReference type="Rhea" id="RHEA:55872"/>
        <dbReference type="ChEBI" id="CHEBI:15378"/>
        <dbReference type="ChEBI" id="CHEBI:15783"/>
        <dbReference type="ChEBI" id="CHEBI:16567"/>
        <dbReference type="ChEBI" id="CHEBI:57540"/>
        <dbReference type="ChEBI" id="CHEBI:57945"/>
        <dbReference type="ChEBI" id="CHEBI:71579"/>
        <dbReference type="EC" id="1.7.1.17"/>
    </reaction>
    <physiologicalReaction direction="right-to-left" evidence="5">
        <dbReference type="Rhea" id="RHEA:55874"/>
    </physiologicalReaction>
</comment>
<feature type="binding site" evidence="6">
    <location>
        <position position="10"/>
    </location>
    <ligand>
        <name>FMN</name>
        <dbReference type="ChEBI" id="CHEBI:58210"/>
    </ligand>
</feature>
<evidence type="ECO:0000256" key="6">
    <source>
        <dbReference type="HAMAP-Rule" id="MF_01216"/>
    </source>
</evidence>
<dbReference type="EMBL" id="NQNY01000009">
    <property type="protein sequence ID" value="PAK21232.1"/>
    <property type="molecule type" value="Genomic_DNA"/>
</dbReference>
<dbReference type="HAMAP" id="MF_01216">
    <property type="entry name" value="Azoreductase_type1"/>
    <property type="match status" value="1"/>
</dbReference>
<dbReference type="Proteomes" id="UP000216943">
    <property type="component" value="Unassembled WGS sequence"/>
</dbReference>
<dbReference type="RefSeq" id="WP_095334897.1">
    <property type="nucleotide sequence ID" value="NZ_NQNY01000009.1"/>
</dbReference>
<feature type="domain" description="Flavodoxin-like fold" evidence="7">
    <location>
        <begin position="3"/>
        <end position="192"/>
    </location>
</feature>
<gene>
    <name evidence="6" type="primary">azoR</name>
    <name evidence="8" type="ORF">CJJ23_03070</name>
</gene>
<dbReference type="EC" id="1.6.5.-" evidence="6"/>
<comment type="function">
    <text evidence="6">Quinone reductase that provides resistance to thiol-specific stress caused by electrophilic quinones.</text>
</comment>
<evidence type="ECO:0000313" key="8">
    <source>
        <dbReference type="EMBL" id="PAK21232.1"/>
    </source>
</evidence>
<evidence type="ECO:0000256" key="4">
    <source>
        <dbReference type="ARBA" id="ARBA00023027"/>
    </source>
</evidence>
<dbReference type="InterPro" id="IPR029039">
    <property type="entry name" value="Flavoprotein-like_sf"/>
</dbReference>
<comment type="catalytic activity">
    <reaction evidence="6">
        <text>2 a quinone + NADH + H(+) = 2 a 1,4-benzosemiquinone + NAD(+)</text>
        <dbReference type="Rhea" id="RHEA:65952"/>
        <dbReference type="ChEBI" id="CHEBI:15378"/>
        <dbReference type="ChEBI" id="CHEBI:57540"/>
        <dbReference type="ChEBI" id="CHEBI:57945"/>
        <dbReference type="ChEBI" id="CHEBI:132124"/>
        <dbReference type="ChEBI" id="CHEBI:134225"/>
    </reaction>
</comment>
<dbReference type="AlphaFoldDB" id="A0A269TIC5"/>
<sequence length="212" mass="23899">MAKVLVIKTSMIEEPKSVSSTLNDVFVEEYKKHAPDDEFIYMDLNTIGIATKSLTRDNLFNGFFNPEDSDKYIDQLKSVNKVIMSVPMTNFNVNAVTKNYLDHINVANKTFSYKYAKKDDAVGLLDHLDVQILTTQGAPFGWYPWGNHTEYLRGQFGFFGANTPEGILVAGTKLAENASKTPREMVNEYHSKIAKAAKVFAKIPVRRSKFAE</sequence>
<organism evidence="8 9">
    <name type="scientific">Mycoplasmopsis agassizii</name>
    <dbReference type="NCBI Taxonomy" id="33922"/>
    <lineage>
        <taxon>Bacteria</taxon>
        <taxon>Bacillati</taxon>
        <taxon>Mycoplasmatota</taxon>
        <taxon>Mycoplasmoidales</taxon>
        <taxon>Metamycoplasmataceae</taxon>
        <taxon>Mycoplasmopsis</taxon>
    </lineage>
</organism>
<dbReference type="GO" id="GO:0016655">
    <property type="term" value="F:oxidoreductase activity, acting on NAD(P)H, quinone or similar compound as acceptor"/>
    <property type="evidence" value="ECO:0007669"/>
    <property type="project" value="InterPro"/>
</dbReference>
<comment type="caution">
    <text evidence="6">Lacks conserved residue(s) required for the propagation of feature annotation.</text>
</comment>
<name>A0A269TIC5_9BACT</name>
<dbReference type="InterPro" id="IPR003680">
    <property type="entry name" value="Flavodoxin_fold"/>
</dbReference>
<dbReference type="NCBIfam" id="NF002370">
    <property type="entry name" value="PRK01355.1"/>
    <property type="match status" value="1"/>
</dbReference>
<dbReference type="SUPFAM" id="SSF52218">
    <property type="entry name" value="Flavoproteins"/>
    <property type="match status" value="1"/>
</dbReference>
<dbReference type="InterPro" id="IPR023048">
    <property type="entry name" value="NADH:quinone_OxRdtase_FMN_depd"/>
</dbReference>